<feature type="compositionally biased region" description="Low complexity" evidence="8">
    <location>
        <begin position="43"/>
        <end position="65"/>
    </location>
</feature>
<dbReference type="InterPro" id="IPR002549">
    <property type="entry name" value="AI-2E-like"/>
</dbReference>
<organism evidence="10 11">
    <name type="scientific">Plantactinospora siamensis</name>
    <dbReference type="NCBI Taxonomy" id="555372"/>
    <lineage>
        <taxon>Bacteria</taxon>
        <taxon>Bacillati</taxon>
        <taxon>Actinomycetota</taxon>
        <taxon>Actinomycetes</taxon>
        <taxon>Micromonosporales</taxon>
        <taxon>Micromonosporaceae</taxon>
        <taxon>Plantactinospora</taxon>
    </lineage>
</organism>
<keyword evidence="3" id="KW-0813">Transport</keyword>
<gene>
    <name evidence="10" type="ORF">ACFFHU_07495</name>
</gene>
<comment type="subcellular location">
    <subcellularLocation>
        <location evidence="1">Cell membrane</location>
        <topology evidence="1">Multi-pass membrane protein</topology>
    </subcellularLocation>
</comment>
<dbReference type="Pfam" id="PF01594">
    <property type="entry name" value="AI-2E_transport"/>
    <property type="match status" value="1"/>
</dbReference>
<evidence type="ECO:0000256" key="5">
    <source>
        <dbReference type="ARBA" id="ARBA00022692"/>
    </source>
</evidence>
<evidence type="ECO:0000256" key="8">
    <source>
        <dbReference type="SAM" id="MobiDB-lite"/>
    </source>
</evidence>
<evidence type="ECO:0000256" key="6">
    <source>
        <dbReference type="ARBA" id="ARBA00022989"/>
    </source>
</evidence>
<feature type="transmembrane region" description="Helical" evidence="9">
    <location>
        <begin position="358"/>
        <end position="383"/>
    </location>
</feature>
<accession>A0ABV6NTB7</accession>
<feature type="transmembrane region" description="Helical" evidence="9">
    <location>
        <begin position="130"/>
        <end position="150"/>
    </location>
</feature>
<evidence type="ECO:0000256" key="2">
    <source>
        <dbReference type="ARBA" id="ARBA00009773"/>
    </source>
</evidence>
<name>A0ABV6NTB7_9ACTN</name>
<dbReference type="EMBL" id="JBHLUE010000004">
    <property type="protein sequence ID" value="MFC0564010.1"/>
    <property type="molecule type" value="Genomic_DNA"/>
</dbReference>
<evidence type="ECO:0000256" key="4">
    <source>
        <dbReference type="ARBA" id="ARBA00022475"/>
    </source>
</evidence>
<comment type="similarity">
    <text evidence="2">Belongs to the autoinducer-2 exporter (AI-2E) (TC 2.A.86) family.</text>
</comment>
<keyword evidence="11" id="KW-1185">Reference proteome</keyword>
<feature type="transmembrane region" description="Helical" evidence="9">
    <location>
        <begin position="251"/>
        <end position="275"/>
    </location>
</feature>
<dbReference type="RefSeq" id="WP_377336950.1">
    <property type="nucleotide sequence ID" value="NZ_JBHLUE010000004.1"/>
</dbReference>
<reference evidence="10 11" key="1">
    <citation type="submission" date="2024-09" db="EMBL/GenBank/DDBJ databases">
        <authorList>
            <person name="Sun Q."/>
            <person name="Mori K."/>
        </authorList>
    </citation>
    <scope>NUCLEOTIDE SEQUENCE [LARGE SCALE GENOMIC DNA]</scope>
    <source>
        <strain evidence="10 11">TBRC 2205</strain>
    </source>
</reference>
<evidence type="ECO:0000256" key="3">
    <source>
        <dbReference type="ARBA" id="ARBA00022448"/>
    </source>
</evidence>
<feature type="transmembrane region" description="Helical" evidence="9">
    <location>
        <begin position="73"/>
        <end position="94"/>
    </location>
</feature>
<feature type="region of interest" description="Disordered" evidence="8">
    <location>
        <begin position="43"/>
        <end position="66"/>
    </location>
</feature>
<dbReference type="PANTHER" id="PTHR21716">
    <property type="entry name" value="TRANSMEMBRANE PROTEIN"/>
    <property type="match status" value="1"/>
</dbReference>
<evidence type="ECO:0000256" key="7">
    <source>
        <dbReference type="ARBA" id="ARBA00023136"/>
    </source>
</evidence>
<keyword evidence="7 9" id="KW-0472">Membrane</keyword>
<evidence type="ECO:0000256" key="1">
    <source>
        <dbReference type="ARBA" id="ARBA00004651"/>
    </source>
</evidence>
<evidence type="ECO:0000256" key="9">
    <source>
        <dbReference type="SAM" id="Phobius"/>
    </source>
</evidence>
<dbReference type="PANTHER" id="PTHR21716:SF53">
    <property type="entry name" value="PERMEASE PERM-RELATED"/>
    <property type="match status" value="1"/>
</dbReference>
<proteinExistence type="inferred from homology"/>
<keyword evidence="5 9" id="KW-0812">Transmembrane</keyword>
<keyword evidence="4" id="KW-1003">Cell membrane</keyword>
<feature type="transmembrane region" description="Helical" evidence="9">
    <location>
        <begin position="210"/>
        <end position="230"/>
    </location>
</feature>
<evidence type="ECO:0000313" key="11">
    <source>
        <dbReference type="Proteomes" id="UP001589894"/>
    </source>
</evidence>
<feature type="transmembrane region" description="Helical" evidence="9">
    <location>
        <begin position="100"/>
        <end position="118"/>
    </location>
</feature>
<feature type="transmembrane region" description="Helical" evidence="9">
    <location>
        <begin position="314"/>
        <end position="338"/>
    </location>
</feature>
<protein>
    <submittedName>
        <fullName evidence="10">AI-2E family transporter</fullName>
    </submittedName>
</protein>
<comment type="caution">
    <text evidence="10">The sequence shown here is derived from an EMBL/GenBank/DDBJ whole genome shotgun (WGS) entry which is preliminary data.</text>
</comment>
<feature type="transmembrane region" description="Helical" evidence="9">
    <location>
        <begin position="281"/>
        <end position="302"/>
    </location>
</feature>
<dbReference type="Proteomes" id="UP001589894">
    <property type="component" value="Unassembled WGS sequence"/>
</dbReference>
<sequence>MANAAGAGDERRAAEDRDDDASALAAEDTAAMARAGLDHGAEPVAAAEDAAARASTDGAPLGRPGRPLDRRSPYLIGLLGAAGVATTYGAIQLLSAGREVLVLIGLSLFLAIGLDPPVRALSRRMPRGLAVAVVTAGMLAVGAGFLAAAIPPLVAQTQQLIHEFPQYLHAAQDRHSLVGRLNARFHLGQRAQQLAGAGDVGNRLLGAGRMVLGATAGALTVLVLTIYFLFDLPRVRRLIYRMFPHSRRPRAILIGDEVFTKVGGFVLGNLITSLIAGIGTFAWLLAFGVPYPLLLALTVALLDLIPVVGSTVGGIIVSLVALTVSFPVALATGVFYGVFRLAEDYLLVPKIVGRVVEVPATVTLVAVLLGAAVLGIVGALVAIPVAASIRIVLQETVFPRLDRS</sequence>
<feature type="region of interest" description="Disordered" evidence="8">
    <location>
        <begin position="1"/>
        <end position="25"/>
    </location>
</feature>
<evidence type="ECO:0000313" key="10">
    <source>
        <dbReference type="EMBL" id="MFC0564010.1"/>
    </source>
</evidence>
<keyword evidence="6 9" id="KW-1133">Transmembrane helix</keyword>